<organism evidence="1 2">
    <name type="scientific">Mycena alexandri</name>
    <dbReference type="NCBI Taxonomy" id="1745969"/>
    <lineage>
        <taxon>Eukaryota</taxon>
        <taxon>Fungi</taxon>
        <taxon>Dikarya</taxon>
        <taxon>Basidiomycota</taxon>
        <taxon>Agaricomycotina</taxon>
        <taxon>Agaricomycetes</taxon>
        <taxon>Agaricomycetidae</taxon>
        <taxon>Agaricales</taxon>
        <taxon>Marasmiineae</taxon>
        <taxon>Mycenaceae</taxon>
        <taxon>Mycena</taxon>
    </lineage>
</organism>
<name>A0AAD6T0R2_9AGAR</name>
<gene>
    <name evidence="1" type="ORF">C8F04DRAFT_953848</name>
</gene>
<dbReference type="AlphaFoldDB" id="A0AAD6T0R2"/>
<accession>A0AAD6T0R2</accession>
<evidence type="ECO:0000313" key="2">
    <source>
        <dbReference type="Proteomes" id="UP001218188"/>
    </source>
</evidence>
<comment type="caution">
    <text evidence="1">The sequence shown here is derived from an EMBL/GenBank/DDBJ whole genome shotgun (WGS) entry which is preliminary data.</text>
</comment>
<keyword evidence="2" id="KW-1185">Reference proteome</keyword>
<protein>
    <submittedName>
        <fullName evidence="1">Uncharacterized protein</fullName>
    </submittedName>
</protein>
<proteinExistence type="predicted"/>
<dbReference type="Proteomes" id="UP001218188">
    <property type="component" value="Unassembled WGS sequence"/>
</dbReference>
<evidence type="ECO:0000313" key="1">
    <source>
        <dbReference type="EMBL" id="KAJ7036656.1"/>
    </source>
</evidence>
<sequence length="419" mass="44119">MATIPDFSGDRLDPEKKLSAEGFMKKCALYFRDRGITDIGRQLLDVGDHLDHGSPADRWFKAIPDTDPKKADWLSFKNAFETRFQVAAPPPKPRAQLQAVLAGMRIGVEELMKGTVVVNGTRVPVLRDFAARVNDAVTEANAGAEQGASLWLFYEALEPWLRVAVGAIPATWDHMVMALNDVPAHVVEAAVTAHKEKIRVDAKMDDVLRKLAAMRVVNAPGGYQSGTVGSGAAVGAAQGPVAPRGAAPGGGGTGGAAAGGGRGEVGVVGGFGRRVPTEAEKAALRVVMAGTVARRAAATPDGQLQYTAQCAEWTARNGNIPAATLDVAVTGYPLTPGTAEPASGECWTCGYRESPVHRGDCRGHTELPALERRFRSVCGSWLLPDRSGVGVNVVEEEEAMQGVPWYGAGSDDGGVQQGF</sequence>
<reference evidence="1" key="1">
    <citation type="submission" date="2023-03" db="EMBL/GenBank/DDBJ databases">
        <title>Massive genome expansion in bonnet fungi (Mycena s.s.) driven by repeated elements and novel gene families across ecological guilds.</title>
        <authorList>
            <consortium name="Lawrence Berkeley National Laboratory"/>
            <person name="Harder C.B."/>
            <person name="Miyauchi S."/>
            <person name="Viragh M."/>
            <person name="Kuo A."/>
            <person name="Thoen E."/>
            <person name="Andreopoulos B."/>
            <person name="Lu D."/>
            <person name="Skrede I."/>
            <person name="Drula E."/>
            <person name="Henrissat B."/>
            <person name="Morin E."/>
            <person name="Kohler A."/>
            <person name="Barry K."/>
            <person name="LaButti K."/>
            <person name="Morin E."/>
            <person name="Salamov A."/>
            <person name="Lipzen A."/>
            <person name="Mereny Z."/>
            <person name="Hegedus B."/>
            <person name="Baldrian P."/>
            <person name="Stursova M."/>
            <person name="Weitz H."/>
            <person name="Taylor A."/>
            <person name="Grigoriev I.V."/>
            <person name="Nagy L.G."/>
            <person name="Martin F."/>
            <person name="Kauserud H."/>
        </authorList>
    </citation>
    <scope>NUCLEOTIDE SEQUENCE</scope>
    <source>
        <strain evidence="1">CBHHK200</strain>
    </source>
</reference>
<dbReference type="EMBL" id="JARJCM010000042">
    <property type="protein sequence ID" value="KAJ7036656.1"/>
    <property type="molecule type" value="Genomic_DNA"/>
</dbReference>